<dbReference type="EMBL" id="BAABUJ010000039">
    <property type="protein sequence ID" value="GAA5804871.1"/>
    <property type="molecule type" value="Genomic_DNA"/>
</dbReference>
<feature type="compositionally biased region" description="Polar residues" evidence="1">
    <location>
        <begin position="64"/>
        <end position="79"/>
    </location>
</feature>
<feature type="compositionally biased region" description="Polar residues" evidence="1">
    <location>
        <begin position="88"/>
        <end position="143"/>
    </location>
</feature>
<keyword evidence="3" id="KW-1185">Reference proteome</keyword>
<evidence type="ECO:0000256" key="1">
    <source>
        <dbReference type="SAM" id="MobiDB-lite"/>
    </source>
</evidence>
<protein>
    <submittedName>
        <fullName evidence="2">Uncharacterized protein</fullName>
    </submittedName>
</protein>
<proteinExistence type="predicted"/>
<sequence length="399" mass="44759">MNLNKRSLVPTKIAPKEANLSTNPITRSLALTRIAPKETSSSTNPTARSSTNITPKKTNIAPKKTSSFTNPNTQLSVLTNIAPKKDTSFTNPNTRSLTTSDIASSSTNPDTQSLTTTDVSSTEANNSSTNPNTRRLTASDISSTEASSFTTRNVLLRKKKKQTGWYDDNDDTRHLCSYDVLMQFLFKDDGKEYDIYTGKQDGKKIEVVDRAVKYFDEKGYAHRKGPSIKSKLETIIKTYNIANENEKSPSFREMDPSRKDAVLEGICRGYKLLKQYRQNGAGEEEINVSIGNRSPSIANTLEGVAIERESDLASDSSGEEEKRRPKKKAKLTASDLQKNHIADALKVHREMKREQYAHERKETIRKIKMQLPEMLMKGIEYNLAKEIVDDILSSYESEK</sequence>
<comment type="caution">
    <text evidence="2">The sequence shown here is derived from an EMBL/GenBank/DDBJ whole genome shotgun (WGS) entry which is preliminary data.</text>
</comment>
<feature type="region of interest" description="Disordered" evidence="1">
    <location>
        <begin position="33"/>
        <end position="143"/>
    </location>
</feature>
<organism evidence="2 3">
    <name type="scientific">Helicostylum pulchrum</name>
    <dbReference type="NCBI Taxonomy" id="562976"/>
    <lineage>
        <taxon>Eukaryota</taxon>
        <taxon>Fungi</taxon>
        <taxon>Fungi incertae sedis</taxon>
        <taxon>Mucoromycota</taxon>
        <taxon>Mucoromycotina</taxon>
        <taxon>Mucoromycetes</taxon>
        <taxon>Mucorales</taxon>
        <taxon>Mucorineae</taxon>
        <taxon>Mucoraceae</taxon>
        <taxon>Helicostylum</taxon>
    </lineage>
</organism>
<dbReference type="Proteomes" id="UP001476247">
    <property type="component" value="Unassembled WGS sequence"/>
</dbReference>
<feature type="region of interest" description="Disordered" evidence="1">
    <location>
        <begin position="309"/>
        <end position="334"/>
    </location>
</feature>
<name>A0ABP9YD38_9FUNG</name>
<evidence type="ECO:0000313" key="2">
    <source>
        <dbReference type="EMBL" id="GAA5804871.1"/>
    </source>
</evidence>
<reference evidence="2 3" key="1">
    <citation type="submission" date="2024-04" db="EMBL/GenBank/DDBJ databases">
        <title>genome sequences of Mucor flavus KT1a and Helicostylum pulchrum KT1b strains isolation_sourced from the surface of a dry-aged beef.</title>
        <authorList>
            <person name="Toyotome T."/>
            <person name="Hosono M."/>
            <person name="Torimaru M."/>
            <person name="Fukuda K."/>
            <person name="Mikami N."/>
        </authorList>
    </citation>
    <scope>NUCLEOTIDE SEQUENCE [LARGE SCALE GENOMIC DNA]</scope>
    <source>
        <strain evidence="2 3">KT1b</strain>
    </source>
</reference>
<feature type="compositionally biased region" description="Polar residues" evidence="1">
    <location>
        <begin position="38"/>
        <end position="57"/>
    </location>
</feature>
<evidence type="ECO:0000313" key="3">
    <source>
        <dbReference type="Proteomes" id="UP001476247"/>
    </source>
</evidence>
<accession>A0ABP9YD38</accession>
<gene>
    <name evidence="2" type="ORF">HPULCUR_010380</name>
</gene>